<dbReference type="InterPro" id="IPR016024">
    <property type="entry name" value="ARM-type_fold"/>
</dbReference>
<protein>
    <submittedName>
        <fullName evidence="2">Uncharacterized protein</fullName>
    </submittedName>
</protein>
<dbReference type="Pfam" id="PF10521">
    <property type="entry name" value="Tti2"/>
    <property type="match status" value="1"/>
</dbReference>
<dbReference type="EMBL" id="GECZ01002728">
    <property type="protein sequence ID" value="JAS67041.1"/>
    <property type="molecule type" value="Transcribed_RNA"/>
</dbReference>
<proteinExistence type="inferred from homology"/>
<gene>
    <name evidence="2" type="ORF">g.9489</name>
</gene>
<dbReference type="Gene3D" id="1.25.10.10">
    <property type="entry name" value="Leucine-rich Repeat Variant"/>
    <property type="match status" value="1"/>
</dbReference>
<sequence>MAIANKDVRNDVQPFSEDNLNPHFINLLELLKCSILPEQKYNFDEPLQDSCFKEHILNVETNLLNAIPLLSKLRKSEVIPKKIVLYTILVAGENSTITMWTNRKIMMYADILLKEVLNRYGYSNLSSLLELEVGDYLSELRPKLLKNSWKNYPAAVDSFIWILFSLKCPHIGEHLHSVLPTCLLLTDDHVYDNKVKGLQCLQHVASNVSRTDLDQYGQGAVIYKAVEHMIYIREPKIIPHLAKCLIALLSKTEHSPTSQSLTWNHFDDVLNIWLPSMEMEQKLVLREAYMENLNEFLQAMGLGSARWSRKLILIFSDYCEQEHSCEMSLKTLLTFINSAWPRISNHFHSIVIILMKVIINMKTKGSISNNSTKPSRIIVQQCFKALEKLSNFMYCDFVNKMKKNRDMFHLYKLVMEEDINYYVT</sequence>
<evidence type="ECO:0000256" key="1">
    <source>
        <dbReference type="ARBA" id="ARBA00034736"/>
    </source>
</evidence>
<dbReference type="GO" id="GO:0005829">
    <property type="term" value="C:cytosol"/>
    <property type="evidence" value="ECO:0007669"/>
    <property type="project" value="TreeGrafter"/>
</dbReference>
<dbReference type="GO" id="GO:0110078">
    <property type="term" value="C:TTT Hsp90 cochaperone complex"/>
    <property type="evidence" value="ECO:0007669"/>
    <property type="project" value="InterPro"/>
</dbReference>
<dbReference type="AlphaFoldDB" id="A0A1B6GX94"/>
<dbReference type="PANTHER" id="PTHR32226">
    <property type="entry name" value="TELO2-INTERACTING PROTEIN 2"/>
    <property type="match status" value="1"/>
</dbReference>
<dbReference type="InterPro" id="IPR011989">
    <property type="entry name" value="ARM-like"/>
</dbReference>
<evidence type="ECO:0000313" key="2">
    <source>
        <dbReference type="EMBL" id="JAS67041.1"/>
    </source>
</evidence>
<organism evidence="2">
    <name type="scientific">Cuerna arida</name>
    <dbReference type="NCBI Taxonomy" id="1464854"/>
    <lineage>
        <taxon>Eukaryota</taxon>
        <taxon>Metazoa</taxon>
        <taxon>Ecdysozoa</taxon>
        <taxon>Arthropoda</taxon>
        <taxon>Hexapoda</taxon>
        <taxon>Insecta</taxon>
        <taxon>Pterygota</taxon>
        <taxon>Neoptera</taxon>
        <taxon>Paraneoptera</taxon>
        <taxon>Hemiptera</taxon>
        <taxon>Auchenorrhyncha</taxon>
        <taxon>Membracoidea</taxon>
        <taxon>Cicadellidae</taxon>
        <taxon>Cicadellinae</taxon>
        <taxon>Proconiini</taxon>
        <taxon>Cuerna</taxon>
    </lineage>
</organism>
<dbReference type="SUPFAM" id="SSF48371">
    <property type="entry name" value="ARM repeat"/>
    <property type="match status" value="1"/>
</dbReference>
<dbReference type="PANTHER" id="PTHR32226:SF2">
    <property type="entry name" value="TELO2-INTERACTING PROTEIN 2"/>
    <property type="match status" value="1"/>
</dbReference>
<dbReference type="InterPro" id="IPR018870">
    <property type="entry name" value="Tti2"/>
</dbReference>
<accession>A0A1B6GX94</accession>
<dbReference type="GO" id="GO:0005634">
    <property type="term" value="C:nucleus"/>
    <property type="evidence" value="ECO:0007669"/>
    <property type="project" value="TreeGrafter"/>
</dbReference>
<name>A0A1B6GX94_9HEMI</name>
<comment type="similarity">
    <text evidence="1">Belongs to the TTI2 family.</text>
</comment>
<reference evidence="2" key="1">
    <citation type="submission" date="2015-11" db="EMBL/GenBank/DDBJ databases">
        <title>De novo transcriptome assembly of four potential Pierce s Disease insect vectors from Arizona vineyards.</title>
        <authorList>
            <person name="Tassone E.E."/>
        </authorList>
    </citation>
    <scope>NUCLEOTIDE SEQUENCE</scope>
</reference>